<accession>A0ABR4JJ46</accession>
<proteinExistence type="inferred from homology"/>
<gene>
    <name evidence="3" type="ORF">BJY01DRAFT_250731</name>
</gene>
<dbReference type="Proteomes" id="UP001610446">
    <property type="component" value="Unassembled WGS sequence"/>
</dbReference>
<dbReference type="EMBL" id="JBFXLU010000139">
    <property type="protein sequence ID" value="KAL2838993.1"/>
    <property type="molecule type" value="Genomic_DNA"/>
</dbReference>
<feature type="domain" description="EthD" evidence="2">
    <location>
        <begin position="17"/>
        <end position="95"/>
    </location>
</feature>
<comment type="caution">
    <text evidence="3">The sequence shown here is derived from an EMBL/GenBank/DDBJ whole genome shotgun (WGS) entry which is preliminary data.</text>
</comment>
<evidence type="ECO:0000313" key="4">
    <source>
        <dbReference type="Proteomes" id="UP001610446"/>
    </source>
</evidence>
<evidence type="ECO:0000256" key="1">
    <source>
        <dbReference type="ARBA" id="ARBA00005986"/>
    </source>
</evidence>
<organism evidence="3 4">
    <name type="scientific">Aspergillus pseudoustus</name>
    <dbReference type="NCBI Taxonomy" id="1810923"/>
    <lineage>
        <taxon>Eukaryota</taxon>
        <taxon>Fungi</taxon>
        <taxon>Dikarya</taxon>
        <taxon>Ascomycota</taxon>
        <taxon>Pezizomycotina</taxon>
        <taxon>Eurotiomycetes</taxon>
        <taxon>Eurotiomycetidae</taxon>
        <taxon>Eurotiales</taxon>
        <taxon>Aspergillaceae</taxon>
        <taxon>Aspergillus</taxon>
        <taxon>Aspergillus subgen. Nidulantes</taxon>
    </lineage>
</organism>
<reference evidence="3 4" key="1">
    <citation type="submission" date="2024-07" db="EMBL/GenBank/DDBJ databases">
        <title>Section-level genome sequencing and comparative genomics of Aspergillus sections Usti and Cavernicolus.</title>
        <authorList>
            <consortium name="Lawrence Berkeley National Laboratory"/>
            <person name="Nybo J.L."/>
            <person name="Vesth T.C."/>
            <person name="Theobald S."/>
            <person name="Frisvad J.C."/>
            <person name="Larsen T.O."/>
            <person name="Kjaerboelling I."/>
            <person name="Rothschild-Mancinelli K."/>
            <person name="Lyhne E.K."/>
            <person name="Kogle M.E."/>
            <person name="Barry K."/>
            <person name="Clum A."/>
            <person name="Na H."/>
            <person name="Ledsgaard L."/>
            <person name="Lin J."/>
            <person name="Lipzen A."/>
            <person name="Kuo A."/>
            <person name="Riley R."/>
            <person name="Mondo S."/>
            <person name="Labutti K."/>
            <person name="Haridas S."/>
            <person name="Pangalinan J."/>
            <person name="Salamov A.A."/>
            <person name="Simmons B.A."/>
            <person name="Magnuson J.K."/>
            <person name="Chen J."/>
            <person name="Drula E."/>
            <person name="Henrissat B."/>
            <person name="Wiebenga A."/>
            <person name="Lubbers R.J."/>
            <person name="Gomes A.C."/>
            <person name="Makela M.R."/>
            <person name="Stajich J."/>
            <person name="Grigoriev I.V."/>
            <person name="Mortensen U.H."/>
            <person name="De Vries R.P."/>
            <person name="Baker S.E."/>
            <person name="Andersen M.R."/>
        </authorList>
    </citation>
    <scope>NUCLEOTIDE SEQUENCE [LARGE SCALE GENOMIC DNA]</scope>
    <source>
        <strain evidence="3 4">CBS 123904</strain>
    </source>
</reference>
<evidence type="ECO:0000313" key="3">
    <source>
        <dbReference type="EMBL" id="KAL2838993.1"/>
    </source>
</evidence>
<dbReference type="InterPro" id="IPR009799">
    <property type="entry name" value="EthD_dom"/>
</dbReference>
<dbReference type="Gene3D" id="3.30.70.100">
    <property type="match status" value="1"/>
</dbReference>
<dbReference type="SUPFAM" id="SSF54909">
    <property type="entry name" value="Dimeric alpha+beta barrel"/>
    <property type="match status" value="1"/>
</dbReference>
<name>A0ABR4JJ46_9EURO</name>
<sequence length="117" mass="13451">MATLNRNLRVTMFAFKKDEISEEEFHNHWSKVHAPIVAEFLAKAGVIRYTQYHTPSAVRKEVREHYERLGAPHRPFPGYDGLVEIVVPNMETYMSLSKGNIILVSVSMETEVLKPSH</sequence>
<dbReference type="InterPro" id="IPR011008">
    <property type="entry name" value="Dimeric_a/b-barrel"/>
</dbReference>
<protein>
    <recommendedName>
        <fullName evidence="2">EthD domain-containing protein</fullName>
    </recommendedName>
</protein>
<comment type="similarity">
    <text evidence="1">Belongs to the tpcK family.</text>
</comment>
<dbReference type="Pfam" id="PF07110">
    <property type="entry name" value="EthD"/>
    <property type="match status" value="1"/>
</dbReference>
<keyword evidence="4" id="KW-1185">Reference proteome</keyword>
<evidence type="ECO:0000259" key="2">
    <source>
        <dbReference type="Pfam" id="PF07110"/>
    </source>
</evidence>